<dbReference type="EMBL" id="CM042014">
    <property type="protein sequence ID" value="KAI3724446.1"/>
    <property type="molecule type" value="Genomic_DNA"/>
</dbReference>
<keyword evidence="2" id="KW-1185">Reference proteome</keyword>
<comment type="caution">
    <text evidence="1">The sequence shown here is derived from an EMBL/GenBank/DDBJ whole genome shotgun (WGS) entry which is preliminary data.</text>
</comment>
<reference evidence="1 2" key="2">
    <citation type="journal article" date="2022" name="Mol. Ecol. Resour.">
        <title>The genomes of chicory, endive, great burdock and yacon provide insights into Asteraceae paleo-polyploidization history and plant inulin production.</title>
        <authorList>
            <person name="Fan W."/>
            <person name="Wang S."/>
            <person name="Wang H."/>
            <person name="Wang A."/>
            <person name="Jiang F."/>
            <person name="Liu H."/>
            <person name="Zhao H."/>
            <person name="Xu D."/>
            <person name="Zhang Y."/>
        </authorList>
    </citation>
    <scope>NUCLEOTIDE SEQUENCE [LARGE SCALE GENOMIC DNA]</scope>
    <source>
        <strain evidence="2">cv. Punajuju</strain>
        <tissue evidence="1">Leaves</tissue>
    </source>
</reference>
<accession>A0ACB9BQY0</accession>
<proteinExistence type="predicted"/>
<evidence type="ECO:0000313" key="1">
    <source>
        <dbReference type="EMBL" id="KAI3724446.1"/>
    </source>
</evidence>
<reference evidence="2" key="1">
    <citation type="journal article" date="2022" name="Mol. Ecol. Resour.">
        <title>The genomes of chicory, endive, great burdock and yacon provide insights into Asteraceae palaeo-polyploidization history and plant inulin production.</title>
        <authorList>
            <person name="Fan W."/>
            <person name="Wang S."/>
            <person name="Wang H."/>
            <person name="Wang A."/>
            <person name="Jiang F."/>
            <person name="Liu H."/>
            <person name="Zhao H."/>
            <person name="Xu D."/>
            <person name="Zhang Y."/>
        </authorList>
    </citation>
    <scope>NUCLEOTIDE SEQUENCE [LARGE SCALE GENOMIC DNA]</scope>
    <source>
        <strain evidence="2">cv. Punajuju</strain>
    </source>
</reference>
<organism evidence="1 2">
    <name type="scientific">Cichorium intybus</name>
    <name type="common">Chicory</name>
    <dbReference type="NCBI Taxonomy" id="13427"/>
    <lineage>
        <taxon>Eukaryota</taxon>
        <taxon>Viridiplantae</taxon>
        <taxon>Streptophyta</taxon>
        <taxon>Embryophyta</taxon>
        <taxon>Tracheophyta</taxon>
        <taxon>Spermatophyta</taxon>
        <taxon>Magnoliopsida</taxon>
        <taxon>eudicotyledons</taxon>
        <taxon>Gunneridae</taxon>
        <taxon>Pentapetalae</taxon>
        <taxon>asterids</taxon>
        <taxon>campanulids</taxon>
        <taxon>Asterales</taxon>
        <taxon>Asteraceae</taxon>
        <taxon>Cichorioideae</taxon>
        <taxon>Cichorieae</taxon>
        <taxon>Cichoriinae</taxon>
        <taxon>Cichorium</taxon>
    </lineage>
</organism>
<gene>
    <name evidence="1" type="ORF">L2E82_36222</name>
</gene>
<protein>
    <submittedName>
        <fullName evidence="1">Uncharacterized protein</fullName>
    </submittedName>
</protein>
<evidence type="ECO:0000313" key="2">
    <source>
        <dbReference type="Proteomes" id="UP001055811"/>
    </source>
</evidence>
<sequence>MADVDTDEVYDKIRLIPVSGSGEFNSFDDEDTGSRTEDHRTTKINQFDASMKTRPCYIRFIKFTSRLTSREAKGKRFHARFRALNLGCVLRLGNNIY</sequence>
<dbReference type="Proteomes" id="UP001055811">
    <property type="component" value="Linkage Group LG06"/>
</dbReference>
<name>A0ACB9BQY0_CICIN</name>